<evidence type="ECO:0000256" key="4">
    <source>
        <dbReference type="ARBA" id="ARBA00022723"/>
    </source>
</evidence>
<dbReference type="InterPro" id="IPR024167">
    <property type="entry name" value="Cytochrome_c4-like"/>
</dbReference>
<feature type="binding site" description="covalent" evidence="8">
    <location>
        <position position="34"/>
    </location>
    <ligand>
        <name>heme c</name>
        <dbReference type="ChEBI" id="CHEBI:61717"/>
        <label>1</label>
    </ligand>
</feature>
<dbReference type="PIRSF" id="PIRSF000005">
    <property type="entry name" value="Cytochrome_c4"/>
    <property type="match status" value="1"/>
</dbReference>
<evidence type="ECO:0000256" key="2">
    <source>
        <dbReference type="ARBA" id="ARBA00022448"/>
    </source>
</evidence>
<proteinExistence type="predicted"/>
<dbReference type="Gene3D" id="1.10.760.10">
    <property type="entry name" value="Cytochrome c-like domain"/>
    <property type="match status" value="2"/>
</dbReference>
<feature type="binding site" description="covalent" evidence="8">
    <location>
        <position position="132"/>
    </location>
    <ligand>
        <name>heme c</name>
        <dbReference type="ChEBI" id="CHEBI:61717"/>
        <label>2</label>
    </ligand>
</feature>
<dbReference type="PANTHER" id="PTHR33751">
    <property type="entry name" value="CBB3-TYPE CYTOCHROME C OXIDASE SUBUNIT FIXP"/>
    <property type="match status" value="1"/>
</dbReference>
<sequence length="197" mass="21560">MITRILFLLGLIVAMPVLAAEEGAKLDRQLCSICHGPGGTTSSELFPQLAGQPAPYLINQLKGFRDKSRADQNAKRFMWGVSSRLTDEDIQHLASFYEQQPPLHGTVTNTAESQLGARIFTQGMADKGVPPCMSCHGERGEGHGEIPRLAGQHETYLKRQLKVFYGNDRPAATAMHEVVKGLSDADIQAIAQYLQAQ</sequence>
<organism evidence="12 13">
    <name type="scientific">Novimethylophilus kurashikiensis</name>
    <dbReference type="NCBI Taxonomy" id="1825523"/>
    <lineage>
        <taxon>Bacteria</taxon>
        <taxon>Pseudomonadati</taxon>
        <taxon>Pseudomonadota</taxon>
        <taxon>Betaproteobacteria</taxon>
        <taxon>Nitrosomonadales</taxon>
        <taxon>Methylophilaceae</taxon>
        <taxon>Novimethylophilus</taxon>
    </lineage>
</organism>
<reference evidence="12 13" key="1">
    <citation type="journal article" date="2018" name="Environ. Microbiol.">
        <title>Isolation and genomic characterization of Novimethylophilus kurashikiensis gen. nov. sp. nov., a new lanthanide-dependent methylotrophic species of Methylophilaceae.</title>
        <authorList>
            <person name="Lv H."/>
            <person name="Sahin N."/>
            <person name="Tani A."/>
        </authorList>
    </citation>
    <scope>NUCLEOTIDE SEQUENCE [LARGE SCALE GENOMIC DNA]</scope>
    <source>
        <strain evidence="12 13">La2-4</strain>
    </source>
</reference>
<feature type="binding site" description="axial binding residue" evidence="9">
    <location>
        <position position="175"/>
    </location>
    <ligand>
        <name>heme c</name>
        <dbReference type="ChEBI" id="CHEBI:61717"/>
        <label>2</label>
    </ligand>
    <ligandPart>
        <name>Fe</name>
        <dbReference type="ChEBI" id="CHEBI:18248"/>
    </ligandPart>
</feature>
<dbReference type="RefSeq" id="WP_109017129.1">
    <property type="nucleotide sequence ID" value="NZ_BDOQ01000024.1"/>
</dbReference>
<feature type="binding site" description="covalent" evidence="8">
    <location>
        <position position="135"/>
    </location>
    <ligand>
        <name>heme c</name>
        <dbReference type="ChEBI" id="CHEBI:61717"/>
        <label>2</label>
    </ligand>
</feature>
<feature type="binding site" description="axial binding residue" evidence="9">
    <location>
        <position position="136"/>
    </location>
    <ligand>
        <name>heme c</name>
        <dbReference type="ChEBI" id="CHEBI:61717"/>
        <label>2</label>
    </ligand>
    <ligandPart>
        <name>Fe</name>
        <dbReference type="ChEBI" id="CHEBI:18248"/>
    </ligandPart>
</feature>
<evidence type="ECO:0000256" key="10">
    <source>
        <dbReference type="SAM" id="SignalP"/>
    </source>
</evidence>
<accession>A0A2R5FID6</accession>
<dbReference type="OrthoDB" id="9773456at2"/>
<evidence type="ECO:0000256" key="5">
    <source>
        <dbReference type="ARBA" id="ARBA00022764"/>
    </source>
</evidence>
<keyword evidence="2" id="KW-0813">Transport</keyword>
<dbReference type="EMBL" id="BDOQ01000024">
    <property type="protein sequence ID" value="GBG15983.1"/>
    <property type="molecule type" value="Genomic_DNA"/>
</dbReference>
<feature type="binding site" description="axial binding residue" evidence="9">
    <location>
        <position position="78"/>
    </location>
    <ligand>
        <name>heme c</name>
        <dbReference type="ChEBI" id="CHEBI:61717"/>
        <label>1</label>
    </ligand>
    <ligandPart>
        <name>Fe</name>
        <dbReference type="ChEBI" id="CHEBI:18248"/>
    </ligandPart>
</feature>
<dbReference type="AlphaFoldDB" id="A0A2R5FID6"/>
<dbReference type="GO" id="GO:0009055">
    <property type="term" value="F:electron transfer activity"/>
    <property type="evidence" value="ECO:0007669"/>
    <property type="project" value="InterPro"/>
</dbReference>
<keyword evidence="5" id="KW-0574">Periplasm</keyword>
<feature type="binding site" description="axial binding residue" evidence="9">
    <location>
        <position position="35"/>
    </location>
    <ligand>
        <name>heme c</name>
        <dbReference type="ChEBI" id="CHEBI:61717"/>
        <label>1</label>
    </ligand>
    <ligandPart>
        <name>Fe</name>
        <dbReference type="ChEBI" id="CHEBI:18248"/>
    </ligandPart>
</feature>
<feature type="chain" id="PRO_5015337006" evidence="10">
    <location>
        <begin position="20"/>
        <end position="197"/>
    </location>
</feature>
<evidence type="ECO:0000256" key="3">
    <source>
        <dbReference type="ARBA" id="ARBA00022617"/>
    </source>
</evidence>
<comment type="caution">
    <text evidence="12">The sequence shown here is derived from an EMBL/GenBank/DDBJ whole genome shotgun (WGS) entry which is preliminary data.</text>
</comment>
<comment type="PTM">
    <text evidence="8">Binds 2 heme c groups covalently per subunit.</text>
</comment>
<keyword evidence="10" id="KW-0732">Signal</keyword>
<keyword evidence="7 9" id="KW-0408">Iron</keyword>
<evidence type="ECO:0000259" key="11">
    <source>
        <dbReference type="PROSITE" id="PS51007"/>
    </source>
</evidence>
<evidence type="ECO:0000256" key="9">
    <source>
        <dbReference type="PIRSR" id="PIRSR000005-2"/>
    </source>
</evidence>
<name>A0A2R5FID6_9PROT</name>
<dbReference type="GO" id="GO:0042597">
    <property type="term" value="C:periplasmic space"/>
    <property type="evidence" value="ECO:0007669"/>
    <property type="project" value="UniProtKB-SubCell"/>
</dbReference>
<dbReference type="SUPFAM" id="SSF46626">
    <property type="entry name" value="Cytochrome c"/>
    <property type="match status" value="2"/>
</dbReference>
<dbReference type="PROSITE" id="PS51007">
    <property type="entry name" value="CYTC"/>
    <property type="match status" value="2"/>
</dbReference>
<evidence type="ECO:0000256" key="7">
    <source>
        <dbReference type="ARBA" id="ARBA00023004"/>
    </source>
</evidence>
<dbReference type="InterPro" id="IPR036909">
    <property type="entry name" value="Cyt_c-like_dom_sf"/>
</dbReference>
<keyword evidence="13" id="KW-1185">Reference proteome</keyword>
<feature type="binding site" description="covalent" evidence="8">
    <location>
        <position position="31"/>
    </location>
    <ligand>
        <name>heme c</name>
        <dbReference type="ChEBI" id="CHEBI:61717"/>
        <label>1</label>
    </ligand>
</feature>
<keyword evidence="4 9" id="KW-0479">Metal-binding</keyword>
<keyword evidence="6" id="KW-0249">Electron transport</keyword>
<dbReference type="Pfam" id="PF00034">
    <property type="entry name" value="Cytochrom_C"/>
    <property type="match status" value="2"/>
</dbReference>
<protein>
    <submittedName>
        <fullName evidence="12">Cytochrome C</fullName>
    </submittedName>
</protein>
<evidence type="ECO:0000256" key="1">
    <source>
        <dbReference type="ARBA" id="ARBA00004418"/>
    </source>
</evidence>
<evidence type="ECO:0000313" key="13">
    <source>
        <dbReference type="Proteomes" id="UP000245081"/>
    </source>
</evidence>
<dbReference type="PANTHER" id="PTHR33751:SF9">
    <property type="entry name" value="CYTOCHROME C4"/>
    <property type="match status" value="1"/>
</dbReference>
<gene>
    <name evidence="12" type="ORF">NMK_3606</name>
</gene>
<feature type="signal peptide" evidence="10">
    <location>
        <begin position="1"/>
        <end position="19"/>
    </location>
</feature>
<feature type="domain" description="Cytochrome c" evidence="11">
    <location>
        <begin position="18"/>
        <end position="101"/>
    </location>
</feature>
<dbReference type="InterPro" id="IPR050597">
    <property type="entry name" value="Cytochrome_c_Oxidase_Subunit"/>
</dbReference>
<dbReference type="Proteomes" id="UP000245081">
    <property type="component" value="Unassembled WGS sequence"/>
</dbReference>
<dbReference type="GO" id="GO:0020037">
    <property type="term" value="F:heme binding"/>
    <property type="evidence" value="ECO:0007669"/>
    <property type="project" value="InterPro"/>
</dbReference>
<keyword evidence="3 8" id="KW-0349">Heme</keyword>
<comment type="subcellular location">
    <subcellularLocation>
        <location evidence="1">Periplasm</location>
    </subcellularLocation>
</comment>
<dbReference type="InterPro" id="IPR009056">
    <property type="entry name" value="Cyt_c-like_dom"/>
</dbReference>
<evidence type="ECO:0000313" key="12">
    <source>
        <dbReference type="EMBL" id="GBG15983.1"/>
    </source>
</evidence>
<evidence type="ECO:0000256" key="8">
    <source>
        <dbReference type="PIRSR" id="PIRSR000005-1"/>
    </source>
</evidence>
<feature type="domain" description="Cytochrome c" evidence="11">
    <location>
        <begin position="111"/>
        <end position="197"/>
    </location>
</feature>
<dbReference type="GO" id="GO:0005506">
    <property type="term" value="F:iron ion binding"/>
    <property type="evidence" value="ECO:0007669"/>
    <property type="project" value="InterPro"/>
</dbReference>
<evidence type="ECO:0000256" key="6">
    <source>
        <dbReference type="ARBA" id="ARBA00022982"/>
    </source>
</evidence>